<keyword evidence="3" id="KW-1185">Reference proteome</keyword>
<reference evidence="1" key="1">
    <citation type="submission" date="1993-12" db="EMBL/GenBank/DDBJ databases">
        <authorList>
            <person name="Jehle J."/>
        </authorList>
    </citation>
    <scope>NUCLEOTIDE SEQUENCE</scope>
    <source>
        <strain evidence="1">CV3</strain>
    </source>
</reference>
<evidence type="ECO:0000313" key="2">
    <source>
        <dbReference type="EMBL" id="AUF82017.1"/>
    </source>
</evidence>
<reference evidence="1 3" key="2">
    <citation type="journal article" date="1994" name="J. Gen. Virol.">
        <title>Genome organization of the DNA-binding protein gene region of Cryptophlebia leucotreta granulosis virus is closely related to that of nuclear polyhedrosis viruses.</title>
        <authorList>
            <person name="Jehle J.A."/>
            <person name="Backhaus H."/>
        </authorList>
    </citation>
    <scope>NUCLEOTIDE SEQUENCE [LARGE SCALE GENOMIC DNA]</scope>
    <source>
        <strain evidence="1">CV3</strain>
    </source>
</reference>
<accession>Q7T5N4</accession>
<evidence type="ECO:0000313" key="3">
    <source>
        <dbReference type="Proteomes" id="UP000203359"/>
    </source>
</evidence>
<evidence type="ECO:0000313" key="1">
    <source>
        <dbReference type="EMBL" id="AAQ21650.1"/>
    </source>
</evidence>
<reference evidence="1 3" key="3">
    <citation type="journal article" date="1994" name="J. Gen. Virol.">
        <title>The granulin gene region of Cryptophlebia leucotreta granulosis virus: sequence analysis and phylogenetic considerations.</title>
        <authorList>
            <person name="Jehle J.A."/>
            <person name="Backhaus H."/>
        </authorList>
    </citation>
    <scope>NUCLEOTIDE SEQUENCE [LARGE SCALE GENOMIC DNA]</scope>
    <source>
        <strain evidence="1">CV3</strain>
    </source>
</reference>
<protein>
    <submittedName>
        <fullName evidence="1 2">39k protein</fullName>
    </submittedName>
</protein>
<reference evidence="1 3" key="4">
    <citation type="journal article" date="2002" name="J. Gen. Virol.">
        <title>The expansion of a hypervariable, non-hr ori-like region in the genome of Cryptophlebia leucotreta granulovirus provides in vivo evidence for the utilization of baculovirus non-hr oris during replication.</title>
        <authorList>
            <person name="Jehle J.A."/>
        </authorList>
    </citation>
    <scope>NUCLEOTIDE SEQUENCE [LARGE SCALE GENOMIC DNA]</scope>
    <source>
        <strain evidence="1">CV3</strain>
    </source>
</reference>
<reference evidence="1" key="6">
    <citation type="submission" date="2003-02" db="EMBL/GenBank/DDBJ databases">
        <authorList>
            <person name="Lange M."/>
            <person name="Jehle J.A."/>
        </authorList>
    </citation>
    <scope>NUCLEOTIDE SEQUENCE</scope>
    <source>
        <strain evidence="1">CV3</strain>
    </source>
</reference>
<organism evidence="1 3">
    <name type="scientific">Cryptophlebia leucotreta granulosis virus</name>
    <name type="common">ClGV</name>
    <name type="synonym">Cryptophlebia leucotreta granulovirus</name>
    <dbReference type="NCBI Taxonomy" id="35254"/>
    <lineage>
        <taxon>Viruses</taxon>
        <taxon>Viruses incertae sedis</taxon>
        <taxon>Naldaviricetes</taxon>
        <taxon>Lefavirales</taxon>
        <taxon>Baculoviridae</taxon>
        <taxon>Betabaculovirus</taxon>
        <taxon>Betabaculovirus cryleucotretae</taxon>
    </lineage>
</organism>
<name>Q7T5N4_GVCL</name>
<sequence>MRQIDIDNVEVLEDCDSSPQRYTVNLKHVPNKDMTLVISFKAVDAIKKNVVKKKNGSPYMINSFIFYTSFLSKADIKLKKESKSWQLMGALDPVTKKPVDLDGYQFRKLIEGMEAFHKKLVVFEDEEHKIIDKDSTTFLRKQVIEYAKEMLKSYYCNENFTRITKSSGTRFSEIFVASCEELNKHCDDCNFEHKINLFKKFLERHDFVKKDDEVKILTKDMVNDE</sequence>
<dbReference type="EMBL" id="MF974563">
    <property type="protein sequence ID" value="AUF82017.1"/>
    <property type="molecule type" value="Genomic_DNA"/>
</dbReference>
<dbReference type="RefSeq" id="NP_891902.1">
    <property type="nucleotide sequence ID" value="NC_005068.1"/>
</dbReference>
<dbReference type="Proteomes" id="UP000203359">
    <property type="component" value="Segment"/>
</dbReference>
<organismHost>
    <name type="scientific">Tortricidae</name>
    <dbReference type="NCBI Taxonomy" id="7139"/>
</organismHost>
<dbReference type="KEGG" id="vg:1724989"/>
<proteinExistence type="predicted"/>
<dbReference type="EMBL" id="AY229987">
    <property type="protein sequence ID" value="AAQ21650.1"/>
    <property type="molecule type" value="Genomic_DNA"/>
</dbReference>
<dbReference type="GeneID" id="1724989"/>
<reference evidence="2" key="7">
    <citation type="journal article" date="2017" name="Int. J. Mol. Sci.">
        <title>Genome Analysis and Genetic Stability of the Cryptophlebia leucotreta Granulovirus (CrleGV-SA) after 15 Years of Commercial Use as a Biopesticide.</title>
        <authorList>
            <person name="van der Merwe M."/>
            <person name="Jukes M.D."/>
            <person name="Rabalski L."/>
            <person name="Knox C."/>
            <person name="Opoku-Debrah J.K."/>
            <person name="Moore S.D."/>
            <person name="Krejmer-Rabalska M."/>
            <person name="Szewczyk B."/>
            <person name="Hill M.P."/>
        </authorList>
    </citation>
    <scope>NUCLEOTIDE SEQUENCE</scope>
    <source>
        <strain evidence="2">CrleGV-SA</strain>
    </source>
</reference>
<dbReference type="OrthoDB" id="15150at10239"/>
<reference evidence="1 3" key="5">
    <citation type="journal article" date="2003" name="Virology">
        <title>The genome of the Cryptophlebia leucotreta granulovirus.</title>
        <authorList>
            <person name="Lange M."/>
            <person name="Jehle J.A."/>
        </authorList>
    </citation>
    <scope>NUCLEOTIDE SEQUENCE [LARGE SCALE GENOMIC DNA]</scope>
    <source>
        <strain evidence="1">CV3</strain>
    </source>
</reference>